<name>A0ACB9YI63_9PEZI</name>
<accession>A0ACB9YI63</accession>
<evidence type="ECO:0000313" key="2">
    <source>
        <dbReference type="Proteomes" id="UP001497700"/>
    </source>
</evidence>
<dbReference type="EMBL" id="MU393708">
    <property type="protein sequence ID" value="KAI4858644.1"/>
    <property type="molecule type" value="Genomic_DNA"/>
</dbReference>
<reference evidence="1 2" key="1">
    <citation type="journal article" date="2022" name="New Phytol.">
        <title>Ecological generalism drives hyperdiversity of secondary metabolite gene clusters in xylarialean endophytes.</title>
        <authorList>
            <person name="Franco M.E.E."/>
            <person name="Wisecaver J.H."/>
            <person name="Arnold A.E."/>
            <person name="Ju Y.M."/>
            <person name="Slot J.C."/>
            <person name="Ahrendt S."/>
            <person name="Moore L.P."/>
            <person name="Eastman K.E."/>
            <person name="Scott K."/>
            <person name="Konkel Z."/>
            <person name="Mondo S.J."/>
            <person name="Kuo A."/>
            <person name="Hayes R.D."/>
            <person name="Haridas S."/>
            <person name="Andreopoulos B."/>
            <person name="Riley R."/>
            <person name="LaButti K."/>
            <person name="Pangilinan J."/>
            <person name="Lipzen A."/>
            <person name="Amirebrahimi M."/>
            <person name="Yan J."/>
            <person name="Adam C."/>
            <person name="Keymanesh K."/>
            <person name="Ng V."/>
            <person name="Louie K."/>
            <person name="Northen T."/>
            <person name="Drula E."/>
            <person name="Henrissat B."/>
            <person name="Hsieh H.M."/>
            <person name="Youens-Clark K."/>
            <person name="Lutzoni F."/>
            <person name="Miadlikowska J."/>
            <person name="Eastwood D.C."/>
            <person name="Hamelin R.C."/>
            <person name="Grigoriev I.V."/>
            <person name="U'Ren J.M."/>
        </authorList>
    </citation>
    <scope>NUCLEOTIDE SEQUENCE [LARGE SCALE GENOMIC DNA]</scope>
    <source>
        <strain evidence="1 2">CBS 119005</strain>
    </source>
</reference>
<sequence length="524" mass="57960">MSEEVRGDIAACRVDEWQLAAAHDQEPRQADDRIVARLYEAGHDLYQVFFRDLLAKQVLSKPLHRQLQSAHTRYIVWAHDHNVRHGELDNILIGCQQLRASVMKILASICATLQRGYRLHLSTKRNDETQNICQVAATVVEESTYITLDVLSDSDSESDIDDDNPNIHSDSLLDTIETLLNEVEYLSDLGPRLEEPVPDCPTSDRSAPPRTPSYWDPAVYFADRVLTKFPECNSSLADALGRANATSMARLQARREATYDEGGVVNAPGIADKGTVFQDSGLGTSLPATSSYAATVVSYGGDGQTRARIPPLPVDIEIGQRFPCTACGEYVEKRDMRAWKRHLLADLRPWICCQIACPCDRIPFATREEWIDHLRASHALHPEWDDKTCPFCSEIVTGGGLAAISHIAHHLEEISLAVLPCAPEDEEDIISSSPSAPGDDSTVKTTERANPLDKSDVLSPEPADIAMNTSESHNQHRDVRGDSYIWYCCQCNHGPMLVVSNPECADCGRQRCGSCTVEDDPLGK</sequence>
<proteinExistence type="predicted"/>
<comment type="caution">
    <text evidence="1">The sequence shown here is derived from an EMBL/GenBank/DDBJ whole genome shotgun (WGS) entry which is preliminary data.</text>
</comment>
<organism evidence="1 2">
    <name type="scientific">Hypoxylon rubiginosum</name>
    <dbReference type="NCBI Taxonomy" id="110542"/>
    <lineage>
        <taxon>Eukaryota</taxon>
        <taxon>Fungi</taxon>
        <taxon>Dikarya</taxon>
        <taxon>Ascomycota</taxon>
        <taxon>Pezizomycotina</taxon>
        <taxon>Sordariomycetes</taxon>
        <taxon>Xylariomycetidae</taxon>
        <taxon>Xylariales</taxon>
        <taxon>Hypoxylaceae</taxon>
        <taxon>Hypoxylon</taxon>
    </lineage>
</organism>
<dbReference type="Proteomes" id="UP001497700">
    <property type="component" value="Unassembled WGS sequence"/>
</dbReference>
<evidence type="ECO:0000313" key="1">
    <source>
        <dbReference type="EMBL" id="KAI4858644.1"/>
    </source>
</evidence>
<gene>
    <name evidence="1" type="ORF">F4820DRAFT_442051</name>
</gene>
<protein>
    <submittedName>
        <fullName evidence="1">Uncharacterized protein</fullName>
    </submittedName>
</protein>
<keyword evidence="2" id="KW-1185">Reference proteome</keyword>